<comment type="caution">
    <text evidence="1">The sequence shown here is derived from an EMBL/GenBank/DDBJ whole genome shotgun (WGS) entry which is preliminary data.</text>
</comment>
<sequence>MHESCAEGWAPREQVFSPHRILDQFRWLRRAAAVAPMMARKGGNCGFFEAESTKNVALIERKNHKEGGFLEMVVVVAELSPGPVGARGGREV</sequence>
<organism evidence="1 2">
    <name type="scientific">Gossypium arboreum</name>
    <name type="common">Tree cotton</name>
    <name type="synonym">Gossypium nanking</name>
    <dbReference type="NCBI Taxonomy" id="29729"/>
    <lineage>
        <taxon>Eukaryota</taxon>
        <taxon>Viridiplantae</taxon>
        <taxon>Streptophyta</taxon>
        <taxon>Embryophyta</taxon>
        <taxon>Tracheophyta</taxon>
        <taxon>Spermatophyta</taxon>
        <taxon>Magnoliopsida</taxon>
        <taxon>eudicotyledons</taxon>
        <taxon>Gunneridae</taxon>
        <taxon>Pentapetalae</taxon>
        <taxon>rosids</taxon>
        <taxon>malvids</taxon>
        <taxon>Malvales</taxon>
        <taxon>Malvaceae</taxon>
        <taxon>Malvoideae</taxon>
        <taxon>Gossypium</taxon>
    </lineage>
</organism>
<reference evidence="1 2" key="1">
    <citation type="submission" date="2023-03" db="EMBL/GenBank/DDBJ databases">
        <title>WGS of Gossypium arboreum.</title>
        <authorList>
            <person name="Yu D."/>
        </authorList>
    </citation>
    <scope>NUCLEOTIDE SEQUENCE [LARGE SCALE GENOMIC DNA]</scope>
    <source>
        <tissue evidence="1">Leaf</tissue>
    </source>
</reference>
<protein>
    <submittedName>
        <fullName evidence="1">Uncharacterized protein</fullName>
    </submittedName>
</protein>
<keyword evidence="2" id="KW-1185">Reference proteome</keyword>
<evidence type="ECO:0000313" key="2">
    <source>
        <dbReference type="Proteomes" id="UP001358586"/>
    </source>
</evidence>
<gene>
    <name evidence="1" type="ORF">PVK06_008147</name>
</gene>
<accession>A0ABR0QJE0</accession>
<dbReference type="Proteomes" id="UP001358586">
    <property type="component" value="Chromosome 3"/>
</dbReference>
<proteinExistence type="predicted"/>
<evidence type="ECO:0000313" key="1">
    <source>
        <dbReference type="EMBL" id="KAK5839368.1"/>
    </source>
</evidence>
<dbReference type="EMBL" id="JARKNE010000003">
    <property type="protein sequence ID" value="KAK5839368.1"/>
    <property type="molecule type" value="Genomic_DNA"/>
</dbReference>
<name>A0ABR0QJE0_GOSAR</name>